<name>A0A699HG50_TANCI</name>
<sequence>MFYGKENEDPHEHISNITGIIDLFHSLRVVRDQVMLMDFPFTLKGKAKQWMKRLFDESITTWELFRKAFLNEYRPPLKINKQIALIINFKQEPNDPFHCSLERFTKSIFSCPEHKLNEHEQLRIFYQGLDTKTRRKVDFKGPIPRMTPTKGMEAIKELFAHSLSWYRKESEKSENKEFQVVLNQIYNFENNINIISEEVRMEQHKKAGSLPNSTETNPRGLAHAITTKSGLNYKLRKNPLENITNPQDKPETKEKASKNVEEAPDDHRKSIKSCNHTITFPGQLKKGNEKEQFRKFFENLQQLSINITFFEALEQMPKYAKFMKDLLVRKPGTRKLNEEAIKDSFPDKHLAAVHVREAVNDLWTAYKSPTGSTPFRIVYGKACHLLTEMEHKAYWALKNVNLNLDTARKHRIS</sequence>
<gene>
    <name evidence="3" type="ORF">Tci_379730</name>
</gene>
<protein>
    <recommendedName>
        <fullName evidence="2">Retrotransposon gag domain-containing protein</fullName>
    </recommendedName>
</protein>
<evidence type="ECO:0000259" key="2">
    <source>
        <dbReference type="Pfam" id="PF03732"/>
    </source>
</evidence>
<organism evidence="3">
    <name type="scientific">Tanacetum cinerariifolium</name>
    <name type="common">Dalmatian daisy</name>
    <name type="synonym">Chrysanthemum cinerariifolium</name>
    <dbReference type="NCBI Taxonomy" id="118510"/>
    <lineage>
        <taxon>Eukaryota</taxon>
        <taxon>Viridiplantae</taxon>
        <taxon>Streptophyta</taxon>
        <taxon>Embryophyta</taxon>
        <taxon>Tracheophyta</taxon>
        <taxon>Spermatophyta</taxon>
        <taxon>Magnoliopsida</taxon>
        <taxon>eudicotyledons</taxon>
        <taxon>Gunneridae</taxon>
        <taxon>Pentapetalae</taxon>
        <taxon>asterids</taxon>
        <taxon>campanulids</taxon>
        <taxon>Asterales</taxon>
        <taxon>Asteraceae</taxon>
        <taxon>Asteroideae</taxon>
        <taxon>Anthemideae</taxon>
        <taxon>Anthemidinae</taxon>
        <taxon>Tanacetum</taxon>
    </lineage>
</organism>
<evidence type="ECO:0000256" key="1">
    <source>
        <dbReference type="SAM" id="MobiDB-lite"/>
    </source>
</evidence>
<accession>A0A699HG50</accession>
<feature type="region of interest" description="Disordered" evidence="1">
    <location>
        <begin position="206"/>
        <end position="268"/>
    </location>
</feature>
<dbReference type="Pfam" id="PF03732">
    <property type="entry name" value="Retrotrans_gag"/>
    <property type="match status" value="1"/>
</dbReference>
<reference evidence="3" key="1">
    <citation type="journal article" date="2019" name="Sci. Rep.">
        <title>Draft genome of Tanacetum cinerariifolium, the natural source of mosquito coil.</title>
        <authorList>
            <person name="Yamashiro T."/>
            <person name="Shiraishi A."/>
            <person name="Satake H."/>
            <person name="Nakayama K."/>
        </authorList>
    </citation>
    <scope>NUCLEOTIDE SEQUENCE</scope>
</reference>
<dbReference type="InterPro" id="IPR005162">
    <property type="entry name" value="Retrotrans_gag_dom"/>
</dbReference>
<feature type="domain" description="Retrotransposon gag" evidence="2">
    <location>
        <begin position="39"/>
        <end position="130"/>
    </location>
</feature>
<dbReference type="AlphaFoldDB" id="A0A699HG50"/>
<evidence type="ECO:0000313" key="3">
    <source>
        <dbReference type="EMBL" id="GEY07756.1"/>
    </source>
</evidence>
<dbReference type="EMBL" id="BKCJ010150160">
    <property type="protein sequence ID" value="GEY07756.1"/>
    <property type="molecule type" value="Genomic_DNA"/>
</dbReference>
<dbReference type="PANTHER" id="PTHR33223">
    <property type="entry name" value="CCHC-TYPE DOMAIN-CONTAINING PROTEIN"/>
    <property type="match status" value="1"/>
</dbReference>
<comment type="caution">
    <text evidence="3">The sequence shown here is derived from an EMBL/GenBank/DDBJ whole genome shotgun (WGS) entry which is preliminary data.</text>
</comment>
<feature type="compositionally biased region" description="Basic and acidic residues" evidence="1">
    <location>
        <begin position="248"/>
        <end position="268"/>
    </location>
</feature>
<dbReference type="PANTHER" id="PTHR33223:SF11">
    <property type="entry name" value="ELEMENT PROTEIN, PUTATIVE-RELATED"/>
    <property type="match status" value="1"/>
</dbReference>
<proteinExistence type="predicted"/>